<keyword evidence="1 4" id="KW-0489">Methyltransferase</keyword>
<dbReference type="PROSITE" id="PS51679">
    <property type="entry name" value="SAM_MT_C5"/>
    <property type="match status" value="1"/>
</dbReference>
<protein>
    <submittedName>
        <fullName evidence="6">TRDMT1</fullName>
    </submittedName>
</protein>
<organism evidence="6 7">
    <name type="scientific">Bugula neritina</name>
    <name type="common">Brown bryozoan</name>
    <name type="synonym">Sertularia neritina</name>
    <dbReference type="NCBI Taxonomy" id="10212"/>
    <lineage>
        <taxon>Eukaryota</taxon>
        <taxon>Metazoa</taxon>
        <taxon>Spiralia</taxon>
        <taxon>Lophotrochozoa</taxon>
        <taxon>Bryozoa</taxon>
        <taxon>Gymnolaemata</taxon>
        <taxon>Cheilostomatida</taxon>
        <taxon>Flustrina</taxon>
        <taxon>Buguloidea</taxon>
        <taxon>Bugulidae</taxon>
        <taxon>Bugula</taxon>
    </lineage>
</organism>
<dbReference type="InterPro" id="IPR001525">
    <property type="entry name" value="C5_MeTfrase"/>
</dbReference>
<dbReference type="PANTHER" id="PTHR46098:SF1">
    <property type="entry name" value="TRNA (CYTOSINE(38)-C(5))-METHYLTRANSFERASE"/>
    <property type="match status" value="1"/>
</dbReference>
<evidence type="ECO:0000256" key="4">
    <source>
        <dbReference type="PROSITE-ProRule" id="PRU01016"/>
    </source>
</evidence>
<dbReference type="EMBL" id="VXIV02001497">
    <property type="protein sequence ID" value="KAF6032528.1"/>
    <property type="molecule type" value="Genomic_DNA"/>
</dbReference>
<dbReference type="PANTHER" id="PTHR46098">
    <property type="entry name" value="TRNA (CYTOSINE(38)-C(5))-METHYLTRANSFERASE"/>
    <property type="match status" value="1"/>
</dbReference>
<evidence type="ECO:0000256" key="5">
    <source>
        <dbReference type="RuleBase" id="RU000416"/>
    </source>
</evidence>
<dbReference type="SUPFAM" id="SSF53335">
    <property type="entry name" value="S-adenosyl-L-methionine-dependent methyltransferases"/>
    <property type="match status" value="1"/>
</dbReference>
<dbReference type="AlphaFoldDB" id="A0A7J7K4J6"/>
<dbReference type="PRINTS" id="PR00105">
    <property type="entry name" value="C5METTRFRASE"/>
</dbReference>
<keyword evidence="7" id="KW-1185">Reference proteome</keyword>
<dbReference type="InterPro" id="IPR050750">
    <property type="entry name" value="C5-MTase"/>
</dbReference>
<comment type="caution">
    <text evidence="6">The sequence shown here is derived from an EMBL/GenBank/DDBJ whole genome shotgun (WGS) entry which is preliminary data.</text>
</comment>
<feature type="active site" evidence="4">
    <location>
        <position position="78"/>
    </location>
</feature>
<accession>A0A7J7K4J6</accession>
<keyword evidence="2 4" id="KW-0808">Transferase</keyword>
<sequence length="360" mass="40937">MALPEKLNVLELFCGIGGMHYALQDFEVKCAVDINTVTNAVYQHNFPSQLLAQREIQSLTLKEIENLGVNTLLMSPPCQPFTRVGLKKDLEDQRTDAFISILQLLDKLSSPISYVLVENVKGFEDSLTRDQFISILSKKGYIYQEFLLTPLQFSIPNSRLRYYCIAKHQSKGGHFVFPLVEQVQCKVPDEALHYLLDGHKYIDIDIPENSQTCDTNSDVQLTAEQITSAIDNDERISLLGNFLESSTQCASDYLLGEKGKKHYQGLDIRTANSRNSCCFTKRYGHYFVGSGSFISTGNKLEDDTLELRHFTPEEIARLLCFPQKFRFPDSTTRKQRYRSLGNSLNVYIVANLIRLMTLSL</sequence>
<dbReference type="GO" id="GO:0005634">
    <property type="term" value="C:nucleus"/>
    <property type="evidence" value="ECO:0007669"/>
    <property type="project" value="TreeGrafter"/>
</dbReference>
<keyword evidence="3 4" id="KW-0949">S-adenosyl-L-methionine</keyword>
<proteinExistence type="inferred from homology"/>
<name>A0A7J7K4J6_BUGNE</name>
<dbReference type="GO" id="GO:0008168">
    <property type="term" value="F:methyltransferase activity"/>
    <property type="evidence" value="ECO:0007669"/>
    <property type="project" value="UniProtKB-KW"/>
</dbReference>
<gene>
    <name evidence="6" type="ORF">EB796_009129</name>
</gene>
<dbReference type="NCBIfam" id="TIGR00675">
    <property type="entry name" value="dcm"/>
    <property type="match status" value="1"/>
</dbReference>
<evidence type="ECO:0000313" key="6">
    <source>
        <dbReference type="EMBL" id="KAF6032528.1"/>
    </source>
</evidence>
<evidence type="ECO:0000256" key="1">
    <source>
        <dbReference type="ARBA" id="ARBA00022603"/>
    </source>
</evidence>
<dbReference type="GO" id="GO:0032259">
    <property type="term" value="P:methylation"/>
    <property type="evidence" value="ECO:0007669"/>
    <property type="project" value="UniProtKB-KW"/>
</dbReference>
<evidence type="ECO:0000256" key="3">
    <source>
        <dbReference type="ARBA" id="ARBA00022691"/>
    </source>
</evidence>
<evidence type="ECO:0000313" key="7">
    <source>
        <dbReference type="Proteomes" id="UP000593567"/>
    </source>
</evidence>
<comment type="similarity">
    <text evidence="4 5">Belongs to the class I-like SAM-binding methyltransferase superfamily. C5-methyltransferase family.</text>
</comment>
<dbReference type="Gene3D" id="3.40.50.150">
    <property type="entry name" value="Vaccinia Virus protein VP39"/>
    <property type="match status" value="1"/>
</dbReference>
<evidence type="ECO:0000256" key="2">
    <source>
        <dbReference type="ARBA" id="ARBA00022679"/>
    </source>
</evidence>
<dbReference type="OrthoDB" id="414133at2759"/>
<dbReference type="Proteomes" id="UP000593567">
    <property type="component" value="Unassembled WGS sequence"/>
</dbReference>
<dbReference type="Pfam" id="PF00145">
    <property type="entry name" value="DNA_methylase"/>
    <property type="match status" value="1"/>
</dbReference>
<dbReference type="InterPro" id="IPR029063">
    <property type="entry name" value="SAM-dependent_MTases_sf"/>
</dbReference>
<reference evidence="6" key="1">
    <citation type="submission" date="2020-06" db="EMBL/GenBank/DDBJ databases">
        <title>Draft genome of Bugula neritina, a colonial animal packing powerful symbionts and potential medicines.</title>
        <authorList>
            <person name="Rayko M."/>
        </authorList>
    </citation>
    <scope>NUCLEOTIDE SEQUENCE [LARGE SCALE GENOMIC DNA]</scope>
    <source>
        <strain evidence="6">Kwan_BN1</strain>
    </source>
</reference>
<dbReference type="Gene3D" id="3.90.120.10">
    <property type="entry name" value="DNA Methylase, subunit A, domain 2"/>
    <property type="match status" value="1"/>
</dbReference>